<keyword evidence="1" id="KW-0812">Transmembrane</keyword>
<name>A0A813VAQ6_9BILA</name>
<evidence type="ECO:0000256" key="2">
    <source>
        <dbReference type="SAM" id="SignalP"/>
    </source>
</evidence>
<sequence>MIYFYLILININFAFSLKWGCTSTCLSLKYICFKGNNDTFNQNLLKKCYDDTKTTLRSLRLDFFKFNNSEIYDFNFLKANSYGFSIHDSYFDDILVNISGVKLSNITFLRTTLKKLTRSDLLPSTTKFLNLQYNQIEYIDSKFFTKFTKLHSVSLQINKIKKINALTFNSDSFKKINFSHNLLEQLDEIRFLEKPNEPELAILLNDNYLNKMPLIKGKIESIYRFVLGYQQKSKILSSQYNMLLNDEQDKKLAIEHFYVDFDMFSTNITNEFKCFVNSNRIRIETYSFFSIDVQSPLFKNIIIHTKGVQNESSIKNYIDLCKQDSILTLKLTKNYFAAMSKISLSDTFWHNTCNKYLDPKEFKNFPITTKNTATNIIKDFNNQNFTPEIRIYLKRKDSLMNDFIDFSIDNQGEVVLIFTSFFLVILLAFCLANQAVIKNKVIKK</sequence>
<keyword evidence="1" id="KW-0472">Membrane</keyword>
<feature type="chain" id="PRO_5032790670" evidence="2">
    <location>
        <begin position="17"/>
        <end position="444"/>
    </location>
</feature>
<dbReference type="InterPro" id="IPR032675">
    <property type="entry name" value="LRR_dom_sf"/>
</dbReference>
<dbReference type="SUPFAM" id="SSF52058">
    <property type="entry name" value="L domain-like"/>
    <property type="match status" value="1"/>
</dbReference>
<evidence type="ECO:0000256" key="1">
    <source>
        <dbReference type="SAM" id="Phobius"/>
    </source>
</evidence>
<reference evidence="3" key="1">
    <citation type="submission" date="2021-02" db="EMBL/GenBank/DDBJ databases">
        <authorList>
            <person name="Nowell W R."/>
        </authorList>
    </citation>
    <scope>NUCLEOTIDE SEQUENCE</scope>
    <source>
        <strain evidence="3">Ploen Becks lab</strain>
    </source>
</reference>
<dbReference type="EMBL" id="CAJNOC010001106">
    <property type="protein sequence ID" value="CAF0835510.1"/>
    <property type="molecule type" value="Genomic_DNA"/>
</dbReference>
<feature type="signal peptide" evidence="2">
    <location>
        <begin position="1"/>
        <end position="16"/>
    </location>
</feature>
<evidence type="ECO:0000313" key="3">
    <source>
        <dbReference type="EMBL" id="CAF0835510.1"/>
    </source>
</evidence>
<protein>
    <submittedName>
        <fullName evidence="3">Uncharacterized protein</fullName>
    </submittedName>
</protein>
<dbReference type="Proteomes" id="UP000663879">
    <property type="component" value="Unassembled WGS sequence"/>
</dbReference>
<keyword evidence="2" id="KW-0732">Signal</keyword>
<dbReference type="AlphaFoldDB" id="A0A813VAQ6"/>
<feature type="transmembrane region" description="Helical" evidence="1">
    <location>
        <begin position="414"/>
        <end position="437"/>
    </location>
</feature>
<keyword evidence="4" id="KW-1185">Reference proteome</keyword>
<accession>A0A813VAQ6</accession>
<organism evidence="3 4">
    <name type="scientific">Brachionus calyciflorus</name>
    <dbReference type="NCBI Taxonomy" id="104777"/>
    <lineage>
        <taxon>Eukaryota</taxon>
        <taxon>Metazoa</taxon>
        <taxon>Spiralia</taxon>
        <taxon>Gnathifera</taxon>
        <taxon>Rotifera</taxon>
        <taxon>Eurotatoria</taxon>
        <taxon>Monogononta</taxon>
        <taxon>Pseudotrocha</taxon>
        <taxon>Ploima</taxon>
        <taxon>Brachionidae</taxon>
        <taxon>Brachionus</taxon>
    </lineage>
</organism>
<comment type="caution">
    <text evidence="3">The sequence shown here is derived from an EMBL/GenBank/DDBJ whole genome shotgun (WGS) entry which is preliminary data.</text>
</comment>
<proteinExistence type="predicted"/>
<keyword evidence="1" id="KW-1133">Transmembrane helix</keyword>
<dbReference type="Gene3D" id="3.80.10.10">
    <property type="entry name" value="Ribonuclease Inhibitor"/>
    <property type="match status" value="1"/>
</dbReference>
<gene>
    <name evidence="3" type="ORF">OXX778_LOCUS8185</name>
</gene>
<evidence type="ECO:0000313" key="4">
    <source>
        <dbReference type="Proteomes" id="UP000663879"/>
    </source>
</evidence>